<evidence type="ECO:0000313" key="2">
    <source>
        <dbReference type="Proteomes" id="UP000276733"/>
    </source>
</evidence>
<dbReference type="AlphaFoldDB" id="A0A7Z8YC27"/>
<dbReference type="InterPro" id="IPR027417">
    <property type="entry name" value="P-loop_NTPase"/>
</dbReference>
<gene>
    <name evidence="1" type="ORF">NCTC11458_00495</name>
</gene>
<protein>
    <submittedName>
        <fullName evidence="1">Uncharacterized protein</fullName>
    </submittedName>
</protein>
<sequence>MLSTTPIFFNDCFSKLKEEKTNYVFTTHICKDVKVVEAALEGMTIFEYNDKCRATEDFKNLETEILTKIENGKNKK</sequence>
<comment type="caution">
    <text evidence="1">The sequence shown here is derived from an EMBL/GenBank/DDBJ whole genome shotgun (WGS) entry which is preliminary data.</text>
</comment>
<organism evidence="1 2">
    <name type="scientific">Capnocytophaga ochracea</name>
    <dbReference type="NCBI Taxonomy" id="1018"/>
    <lineage>
        <taxon>Bacteria</taxon>
        <taxon>Pseudomonadati</taxon>
        <taxon>Bacteroidota</taxon>
        <taxon>Flavobacteriia</taxon>
        <taxon>Flavobacteriales</taxon>
        <taxon>Flavobacteriaceae</taxon>
        <taxon>Capnocytophaga</taxon>
    </lineage>
</organism>
<proteinExistence type="predicted"/>
<evidence type="ECO:0000313" key="1">
    <source>
        <dbReference type="EMBL" id="VDG81211.1"/>
    </source>
</evidence>
<dbReference type="RefSeq" id="WP_009421078.1">
    <property type="nucleotide sequence ID" value="NZ_UYIQ01000001.1"/>
</dbReference>
<reference evidence="1 2" key="1">
    <citation type="submission" date="2018-11" db="EMBL/GenBank/DDBJ databases">
        <authorList>
            <consortium name="Pathogen Informatics"/>
        </authorList>
    </citation>
    <scope>NUCLEOTIDE SEQUENCE [LARGE SCALE GENOMIC DNA]</scope>
    <source>
        <strain evidence="1 2">NCTC11458</strain>
    </source>
</reference>
<dbReference type="Gene3D" id="3.40.50.300">
    <property type="entry name" value="P-loop containing nucleotide triphosphate hydrolases"/>
    <property type="match status" value="1"/>
</dbReference>
<name>A0A7Z8YC27_CAPOC</name>
<dbReference type="Proteomes" id="UP000276733">
    <property type="component" value="Unassembled WGS sequence"/>
</dbReference>
<accession>A0A7Z8YC27</accession>
<dbReference type="EMBL" id="UYIQ01000001">
    <property type="protein sequence ID" value="VDG81211.1"/>
    <property type="molecule type" value="Genomic_DNA"/>
</dbReference>